<reference evidence="1" key="1">
    <citation type="submission" date="2018-11" db="EMBL/GenBank/DDBJ databases">
        <authorList>
            <consortium name="Genoscope - CEA"/>
            <person name="William W."/>
        </authorList>
    </citation>
    <scope>NUCLEOTIDE SEQUENCE</scope>
</reference>
<accession>A0A3P6G6A8</accession>
<protein>
    <recommendedName>
        <fullName evidence="2">RNase H type-1 domain-containing protein</fullName>
    </recommendedName>
</protein>
<name>A0A3P6G6A8_BRAOL</name>
<gene>
    <name evidence="1" type="ORF">BOLC8T48293H</name>
</gene>
<proteinExistence type="predicted"/>
<dbReference type="AlphaFoldDB" id="A0A3P6G6A8"/>
<evidence type="ECO:0000313" key="1">
    <source>
        <dbReference type="EMBL" id="VDD55064.1"/>
    </source>
</evidence>
<evidence type="ECO:0008006" key="2">
    <source>
        <dbReference type="Google" id="ProtNLM"/>
    </source>
</evidence>
<organism evidence="1">
    <name type="scientific">Brassica oleracea</name>
    <name type="common">Wild cabbage</name>
    <dbReference type="NCBI Taxonomy" id="3712"/>
    <lineage>
        <taxon>Eukaryota</taxon>
        <taxon>Viridiplantae</taxon>
        <taxon>Streptophyta</taxon>
        <taxon>Embryophyta</taxon>
        <taxon>Tracheophyta</taxon>
        <taxon>Spermatophyta</taxon>
        <taxon>Magnoliopsida</taxon>
        <taxon>eudicotyledons</taxon>
        <taxon>Gunneridae</taxon>
        <taxon>Pentapetalae</taxon>
        <taxon>rosids</taxon>
        <taxon>malvids</taxon>
        <taxon>Brassicales</taxon>
        <taxon>Brassicaceae</taxon>
        <taxon>Brassiceae</taxon>
        <taxon>Brassica</taxon>
    </lineage>
</organism>
<dbReference type="EMBL" id="LR031879">
    <property type="protein sequence ID" value="VDD55064.1"/>
    <property type="molecule type" value="Genomic_DNA"/>
</dbReference>
<sequence>MHWKTMLRYAKNDAQEWKGIDLNDGTAHTTTGRQNQGCEELRRWNLPTNGRIKCNVDGSFRNANTEATAGWLYRNEEGQY</sequence>